<dbReference type="GO" id="GO:0030246">
    <property type="term" value="F:carbohydrate binding"/>
    <property type="evidence" value="ECO:0007669"/>
    <property type="project" value="InterPro"/>
</dbReference>
<dbReference type="EMBL" id="CP059732">
    <property type="protein sequence ID" value="QMW06677.1"/>
    <property type="molecule type" value="Genomic_DNA"/>
</dbReference>
<organism evidence="4 5">
    <name type="scientific">Spirosoma foliorum</name>
    <dbReference type="NCBI Taxonomy" id="2710596"/>
    <lineage>
        <taxon>Bacteria</taxon>
        <taxon>Pseudomonadati</taxon>
        <taxon>Bacteroidota</taxon>
        <taxon>Cytophagia</taxon>
        <taxon>Cytophagales</taxon>
        <taxon>Cytophagaceae</taxon>
        <taxon>Spirosoma</taxon>
    </lineage>
</organism>
<gene>
    <name evidence="4" type="ORF">H3H32_18190</name>
</gene>
<evidence type="ECO:0000313" key="4">
    <source>
        <dbReference type="EMBL" id="QMW06677.1"/>
    </source>
</evidence>
<protein>
    <submittedName>
        <fullName evidence="4">Uncharacterized protein</fullName>
    </submittedName>
</protein>
<evidence type="ECO:0000256" key="2">
    <source>
        <dbReference type="ARBA" id="ARBA00011245"/>
    </source>
</evidence>
<accession>A0A7G5H6D5</accession>
<evidence type="ECO:0000256" key="1">
    <source>
        <dbReference type="ARBA" id="ARBA00001913"/>
    </source>
</evidence>
<dbReference type="GO" id="GO:0003824">
    <property type="term" value="F:catalytic activity"/>
    <property type="evidence" value="ECO:0007669"/>
    <property type="project" value="InterPro"/>
</dbReference>
<proteinExistence type="predicted"/>
<dbReference type="SUPFAM" id="SSF74650">
    <property type="entry name" value="Galactose mutarotase-like"/>
    <property type="match status" value="1"/>
</dbReference>
<sequence>MKSILFLSFLWLLISLTFGLKPAVDMPETEISNGLIHAQLYLPDGQNGYYRGTRFDWSGVVASLDYKGHTYHGKWFDTYNPTTHDAIMGPVEEFGPLGYATAKPGGTFVKIGIGSLIRPDDKPYNSFKFYTLANPGKWTVKQKANQMQFRHTLADTAYAYEYQKTLKLTKDKPELVIRHSLKNTGKHPIETTVYNHNFFVIDQQPTGPGYAVTLPVANLSSEGGKGLGEVVKLQDNQLSYLRDLAKREQAYFPDLTNGKSVSYALTVENTKTGAGVHVTGDRQIDRLVYWSSSTTVCPEPYINLNVEPGKTITWQITYQYYVKDPAK</sequence>
<evidence type="ECO:0000313" key="5">
    <source>
        <dbReference type="Proteomes" id="UP000515369"/>
    </source>
</evidence>
<keyword evidence="5" id="KW-1185">Reference proteome</keyword>
<name>A0A7G5H6D5_9BACT</name>
<dbReference type="KEGG" id="sfol:H3H32_18190"/>
<dbReference type="GO" id="GO:0005975">
    <property type="term" value="P:carbohydrate metabolic process"/>
    <property type="evidence" value="ECO:0007669"/>
    <property type="project" value="InterPro"/>
</dbReference>
<dbReference type="InterPro" id="IPR011013">
    <property type="entry name" value="Gal_mutarotase_sf_dom"/>
</dbReference>
<dbReference type="InterPro" id="IPR014718">
    <property type="entry name" value="GH-type_carb-bd"/>
</dbReference>
<dbReference type="Proteomes" id="UP000515369">
    <property type="component" value="Chromosome"/>
</dbReference>
<evidence type="ECO:0000256" key="3">
    <source>
        <dbReference type="ARBA" id="ARBA00022837"/>
    </source>
</evidence>
<reference evidence="4 5" key="1">
    <citation type="submission" date="2020-07" db="EMBL/GenBank/DDBJ databases">
        <title>Spirosoma foliorum sp. nov., isolated from the leaves on the Nejang mountain Korea, Republic of.</title>
        <authorList>
            <person name="Ho H."/>
            <person name="Lee Y.-J."/>
            <person name="Nurcahyanto D.-A."/>
            <person name="Kim S.-G."/>
        </authorList>
    </citation>
    <scope>NUCLEOTIDE SEQUENCE [LARGE SCALE GENOMIC DNA]</scope>
    <source>
        <strain evidence="4 5">PL0136</strain>
    </source>
</reference>
<dbReference type="AlphaFoldDB" id="A0A7G5H6D5"/>
<keyword evidence="3" id="KW-0106">Calcium</keyword>
<dbReference type="Gene3D" id="2.70.98.10">
    <property type="match status" value="1"/>
</dbReference>
<comment type="cofactor">
    <cofactor evidence="1">
        <name>Ca(2+)</name>
        <dbReference type="ChEBI" id="CHEBI:29108"/>
    </cofactor>
</comment>
<dbReference type="RefSeq" id="WP_182464073.1">
    <property type="nucleotide sequence ID" value="NZ_CP059732.1"/>
</dbReference>
<comment type="subunit">
    <text evidence="2">Monomer.</text>
</comment>